<evidence type="ECO:0000256" key="7">
    <source>
        <dbReference type="ARBA" id="ARBA00022679"/>
    </source>
</evidence>
<organism evidence="16 17">
    <name type="scientific">Lolliginicoccus lacisalsi</name>
    <dbReference type="NCBI Taxonomy" id="2742202"/>
    <lineage>
        <taxon>Bacteria</taxon>
        <taxon>Bacillati</taxon>
        <taxon>Actinomycetota</taxon>
        <taxon>Actinomycetes</taxon>
        <taxon>Mycobacteriales</taxon>
        <taxon>Hoyosellaceae</taxon>
        <taxon>Lolliginicoccus</taxon>
    </lineage>
</organism>
<evidence type="ECO:0000259" key="14">
    <source>
        <dbReference type="Pfam" id="PF01717"/>
    </source>
</evidence>
<dbReference type="Gene3D" id="3.20.20.210">
    <property type="match status" value="2"/>
</dbReference>
<sequence>MTSSPHMSDYRSSILGYPRIGPRRELKRALDSYWRGGITQDELVAIGRELQEQTWSELAATGLSQVPGNTFSYYDHVLDTAFLFGMVPSRFAALKEQLNPLDLYFTMARGLPDKPPLELVKFISSNYYYRQPEIEPGMEFSVDATNIIDEIKRGNASGIELRPVIMGPVTLLLMSKAAAGAPEGFAPLDMLEPLLRAYVDLCEQLVKAGTTCVQLDEPYFTLERTDEELELFRRAYEVLGFAGLRPRLLVTGQYGDLGPALDILAASKVEAIGLDLIAGRRAPEELAAVPGLRRKRIYAGVVSGRNVWKTDKPATLAYLRELQALIPDIVVSTSCTLLHVPVDVLSEFDLPDAVADRVVFAKQKVGEVVALARALKDGEPEKWSQGGELAPIHPDEDVRARVAAIQPEHYDRAPWSTRKDAQQAALPLPIVPTTTLGSFPQSGKVKQARYELGQDRLSYEDYVEVIKAEIADAIALQEDIGLDVLVHGEIERNDMIQYFAELLEGYAVTRNGWVQVYGSRCVRPPILYGDVSRPRPMTLEWIGYAQSLTDKPVKAILTGPVTMLAFSFVREDQPLKETVAQLALAVRDETIDLEAAGITILQVDEPAIRTLLPRRPEGREEYLEWAVGAFKLATAGVKPETQIHTHIGLSGVSAVVEAIEHLDADVTYIVSATRSLYWVLDALEGAGLSRGVGPGVYESRSARIPDIDEIDELLTRAVRAIEPERLWANPDGGLKTRHHWQLEPSLRNLVAAARRLRRRAVAAEAFEASAASDASDASEPAS</sequence>
<dbReference type="InterPro" id="IPR013215">
    <property type="entry name" value="Cbl-indep_Met_Synth_N"/>
</dbReference>
<comment type="pathway">
    <text evidence="2">Amino-acid biosynthesis; L-methionine biosynthesis via de novo pathway; L-methionine from L-homocysteine (MetE route): step 1/1.</text>
</comment>
<dbReference type="GO" id="GO:0003871">
    <property type="term" value="F:5-methyltetrahydropteroyltriglutamate-homocysteine S-methyltransferase activity"/>
    <property type="evidence" value="ECO:0007669"/>
    <property type="project" value="UniProtKB-EC"/>
</dbReference>
<comment type="cofactor">
    <cofactor evidence="13">
        <name>Zn(2+)</name>
        <dbReference type="ChEBI" id="CHEBI:29105"/>
    </cofactor>
    <text evidence="13">Binds 2 Zn(2+) ions per subunit.</text>
</comment>
<evidence type="ECO:0000256" key="10">
    <source>
        <dbReference type="ARBA" id="ARBA00022833"/>
    </source>
</evidence>
<keyword evidence="7 16" id="KW-0808">Transferase</keyword>
<keyword evidence="17" id="KW-1185">Reference proteome</keyword>
<evidence type="ECO:0000313" key="16">
    <source>
        <dbReference type="EMBL" id="MBD8505963.1"/>
    </source>
</evidence>
<dbReference type="InterPro" id="IPR002629">
    <property type="entry name" value="Met_Synth_C/arc"/>
</dbReference>
<evidence type="ECO:0000256" key="1">
    <source>
        <dbReference type="ARBA" id="ARBA00002777"/>
    </source>
</evidence>
<feature type="binding site" evidence="12">
    <location>
        <position position="126"/>
    </location>
    <ligand>
        <name>5-methyltetrahydropteroyltri-L-glutamate</name>
        <dbReference type="ChEBI" id="CHEBI:58207"/>
    </ligand>
</feature>
<proteinExistence type="inferred from homology"/>
<accession>A0A927JBC0</accession>
<dbReference type="PANTHER" id="PTHR30519">
    <property type="entry name" value="5-METHYLTETRAHYDROPTEROYLTRIGLUTAMATE--HOMOCYSTEINE METHYLTRANSFERASE"/>
    <property type="match status" value="1"/>
</dbReference>
<dbReference type="EMBL" id="JACYWE010000002">
    <property type="protein sequence ID" value="MBD8505963.1"/>
    <property type="molecule type" value="Genomic_DNA"/>
</dbReference>
<dbReference type="CDD" id="cd03312">
    <property type="entry name" value="CIMS_N_terminal_like"/>
    <property type="match status" value="1"/>
</dbReference>
<evidence type="ECO:0000256" key="6">
    <source>
        <dbReference type="ARBA" id="ARBA00022605"/>
    </source>
</evidence>
<evidence type="ECO:0000256" key="13">
    <source>
        <dbReference type="PIRSR" id="PIRSR000382-2"/>
    </source>
</evidence>
<evidence type="ECO:0000313" key="17">
    <source>
        <dbReference type="Proteomes" id="UP000642993"/>
    </source>
</evidence>
<feature type="binding site" evidence="13">
    <location>
        <position position="646"/>
    </location>
    <ligand>
        <name>Zn(2+)</name>
        <dbReference type="ChEBI" id="CHEBI:29105"/>
        <label>1</label>
        <note>catalytic</note>
    </ligand>
</feature>
<feature type="binding site" evidence="12">
    <location>
        <position position="489"/>
    </location>
    <ligand>
        <name>L-methionine</name>
        <dbReference type="ChEBI" id="CHEBI:57844"/>
    </ligand>
</feature>
<feature type="domain" description="Cobalamin-independent methionine synthase MetE N-terminal" evidence="15">
    <location>
        <begin position="12"/>
        <end position="324"/>
    </location>
</feature>
<dbReference type="EC" id="2.1.1.14" evidence="4"/>
<dbReference type="Pfam" id="PF08267">
    <property type="entry name" value="Meth_synt_1"/>
    <property type="match status" value="1"/>
</dbReference>
<reference evidence="16" key="1">
    <citation type="submission" date="2020-09" db="EMBL/GenBank/DDBJ databases">
        <title>Hoyosella lacisalsi sp. nov., a halotolerant actinobacterium isolated from soil of Lake Gudzhirganskoe.</title>
        <authorList>
            <person name="Yang Q."/>
            <person name="Guo P.Y."/>
            <person name="Liu S.W."/>
            <person name="Li F.N."/>
            <person name="Sun C.H."/>
        </authorList>
    </citation>
    <scope>NUCLEOTIDE SEQUENCE</scope>
    <source>
        <strain evidence="16">G463</strain>
    </source>
</reference>
<evidence type="ECO:0000256" key="2">
    <source>
        <dbReference type="ARBA" id="ARBA00004681"/>
    </source>
</evidence>
<evidence type="ECO:0000256" key="11">
    <source>
        <dbReference type="ARBA" id="ARBA00023167"/>
    </source>
</evidence>
<dbReference type="GO" id="GO:0032259">
    <property type="term" value="P:methylation"/>
    <property type="evidence" value="ECO:0007669"/>
    <property type="project" value="UniProtKB-KW"/>
</dbReference>
<evidence type="ECO:0000256" key="4">
    <source>
        <dbReference type="ARBA" id="ARBA00012034"/>
    </source>
</evidence>
<feature type="binding site" evidence="12">
    <location>
        <begin position="520"/>
        <end position="521"/>
    </location>
    <ligand>
        <name>5-methyltetrahydropteroyltri-L-glutamate</name>
        <dbReference type="ChEBI" id="CHEBI:58207"/>
    </ligand>
</feature>
<comment type="similarity">
    <text evidence="3">Belongs to the vitamin-B12 independent methionine synthase family.</text>
</comment>
<keyword evidence="8 13" id="KW-0479">Metal-binding</keyword>
<name>A0A927JBC0_9ACTN</name>
<feature type="domain" description="Cobalamin-independent methionine synthase MetE C-terminal/archaeal" evidence="14">
    <location>
        <begin position="432"/>
        <end position="754"/>
    </location>
</feature>
<dbReference type="InterPro" id="IPR038071">
    <property type="entry name" value="UROD/MetE-like_sf"/>
</dbReference>
<keyword evidence="6" id="KW-0028">Amino-acid biosynthesis</keyword>
<comment type="function">
    <text evidence="1">Catalyzes the transfer of a methyl group from 5-methyltetrahydrofolate to homocysteine resulting in methionine formation.</text>
</comment>
<dbReference type="SUPFAM" id="SSF51726">
    <property type="entry name" value="UROD/MetE-like"/>
    <property type="match status" value="2"/>
</dbReference>
<gene>
    <name evidence="16" type="primary">metE</name>
    <name evidence="16" type="ORF">HT102_05635</name>
</gene>
<dbReference type="NCBIfam" id="NF003556">
    <property type="entry name" value="PRK05222.1"/>
    <property type="match status" value="1"/>
</dbReference>
<evidence type="ECO:0000256" key="3">
    <source>
        <dbReference type="ARBA" id="ARBA00009553"/>
    </source>
</evidence>
<dbReference type="PIRSF" id="PIRSF000382">
    <property type="entry name" value="MeTrfase_B12_ind"/>
    <property type="match status" value="1"/>
</dbReference>
<keyword evidence="10 13" id="KW-0862">Zinc</keyword>
<dbReference type="InterPro" id="IPR006276">
    <property type="entry name" value="Cobalamin-indep_Met_synthase"/>
</dbReference>
<protein>
    <recommendedName>
        <fullName evidence="4">5-methyltetrahydropteroyltriglutamate--homocysteine S-methyltransferase</fullName>
        <ecNumber evidence="4">2.1.1.14</ecNumber>
    </recommendedName>
</protein>
<keyword evidence="11" id="KW-0486">Methionine biosynthesis</keyword>
<dbReference type="RefSeq" id="WP_192038395.1">
    <property type="nucleotide sequence ID" value="NZ_JACYWE010000002.1"/>
</dbReference>
<dbReference type="Proteomes" id="UP000642993">
    <property type="component" value="Unassembled WGS sequence"/>
</dbReference>
<feature type="binding site" evidence="12">
    <location>
        <position position="27"/>
    </location>
    <ligand>
        <name>5-methyltetrahydropteroyltri-L-glutamate</name>
        <dbReference type="ChEBI" id="CHEBI:58207"/>
    </ligand>
</feature>
<dbReference type="GO" id="GO:0009086">
    <property type="term" value="P:methionine biosynthetic process"/>
    <property type="evidence" value="ECO:0007669"/>
    <property type="project" value="UniProtKB-KW"/>
</dbReference>
<dbReference type="AlphaFoldDB" id="A0A927JBC0"/>
<evidence type="ECO:0000256" key="9">
    <source>
        <dbReference type="ARBA" id="ARBA00022737"/>
    </source>
</evidence>
<evidence type="ECO:0000256" key="12">
    <source>
        <dbReference type="PIRSR" id="PIRSR000382-1"/>
    </source>
</evidence>
<evidence type="ECO:0000256" key="5">
    <source>
        <dbReference type="ARBA" id="ARBA00022603"/>
    </source>
</evidence>
<feature type="binding site" evidence="12">
    <location>
        <position position="604"/>
    </location>
    <ligand>
        <name>L-methionine</name>
        <dbReference type="ChEBI" id="CHEBI:57844"/>
    </ligand>
</feature>
<keyword evidence="5 16" id="KW-0489">Methyltransferase</keyword>
<evidence type="ECO:0000256" key="8">
    <source>
        <dbReference type="ARBA" id="ARBA00022723"/>
    </source>
</evidence>
<comment type="caution">
    <text evidence="16">The sequence shown here is derived from an EMBL/GenBank/DDBJ whole genome shotgun (WGS) entry which is preliminary data.</text>
</comment>
<keyword evidence="9" id="KW-0677">Repeat</keyword>
<evidence type="ECO:0000259" key="15">
    <source>
        <dbReference type="Pfam" id="PF08267"/>
    </source>
</evidence>
<dbReference type="CDD" id="cd03311">
    <property type="entry name" value="CIMS_C_terminal_like"/>
    <property type="match status" value="1"/>
</dbReference>
<dbReference type="Pfam" id="PF01717">
    <property type="entry name" value="Meth_synt_2"/>
    <property type="match status" value="1"/>
</dbReference>
<dbReference type="GO" id="GO:0008270">
    <property type="term" value="F:zinc ion binding"/>
    <property type="evidence" value="ECO:0007669"/>
    <property type="project" value="InterPro"/>
</dbReference>
<feature type="binding site" evidence="12">
    <location>
        <position position="604"/>
    </location>
    <ligand>
        <name>L-homocysteine</name>
        <dbReference type="ChEBI" id="CHEBI:58199"/>
    </ligand>
</feature>